<comment type="caution">
    <text evidence="7">The sequence shown here is derived from an EMBL/GenBank/DDBJ whole genome shotgun (WGS) entry which is preliminary data.</text>
</comment>
<proteinExistence type="predicted"/>
<evidence type="ECO:0000256" key="5">
    <source>
        <dbReference type="SAM" id="Phobius"/>
    </source>
</evidence>
<evidence type="ECO:0000259" key="6">
    <source>
        <dbReference type="Pfam" id="PF02656"/>
    </source>
</evidence>
<protein>
    <submittedName>
        <fullName evidence="7">DUF202 domain-containing protein</fullName>
    </submittedName>
</protein>
<comment type="subcellular location">
    <subcellularLocation>
        <location evidence="1">Endomembrane system</location>
        <topology evidence="1">Multi-pass membrane protein</topology>
    </subcellularLocation>
</comment>
<dbReference type="Pfam" id="PF02656">
    <property type="entry name" value="DUF202"/>
    <property type="match status" value="1"/>
</dbReference>
<feature type="transmembrane region" description="Helical" evidence="5">
    <location>
        <begin position="100"/>
        <end position="122"/>
    </location>
</feature>
<keyword evidence="3 5" id="KW-1133">Transmembrane helix</keyword>
<dbReference type="RefSeq" id="WP_356959009.1">
    <property type="nucleotide sequence ID" value="NZ_JBEYBD010000021.1"/>
</dbReference>
<keyword evidence="2 5" id="KW-0812">Transmembrane</keyword>
<evidence type="ECO:0000256" key="3">
    <source>
        <dbReference type="ARBA" id="ARBA00022989"/>
    </source>
</evidence>
<evidence type="ECO:0000313" key="8">
    <source>
        <dbReference type="Proteomes" id="UP001550628"/>
    </source>
</evidence>
<gene>
    <name evidence="7" type="ORF">ABZ510_31185</name>
</gene>
<name>A0ABV2WZJ6_9NOCA</name>
<reference evidence="7 8" key="1">
    <citation type="submission" date="2024-06" db="EMBL/GenBank/DDBJ databases">
        <title>The Natural Products Discovery Center: Release of the First 8490 Sequenced Strains for Exploring Actinobacteria Biosynthetic Diversity.</title>
        <authorList>
            <person name="Kalkreuter E."/>
            <person name="Kautsar S.A."/>
            <person name="Yang D."/>
            <person name="Bader C.D."/>
            <person name="Teijaro C.N."/>
            <person name="Fluegel L."/>
            <person name="Davis C.M."/>
            <person name="Simpson J.R."/>
            <person name="Lauterbach L."/>
            <person name="Steele A.D."/>
            <person name="Gui C."/>
            <person name="Meng S."/>
            <person name="Li G."/>
            <person name="Viehrig K."/>
            <person name="Ye F."/>
            <person name="Su P."/>
            <person name="Kiefer A.F."/>
            <person name="Nichols A."/>
            <person name="Cepeda A.J."/>
            <person name="Yan W."/>
            <person name="Fan B."/>
            <person name="Jiang Y."/>
            <person name="Adhikari A."/>
            <person name="Zheng C.-J."/>
            <person name="Schuster L."/>
            <person name="Cowan T.M."/>
            <person name="Smanski M.J."/>
            <person name="Chevrette M.G."/>
            <person name="De Carvalho L.P.S."/>
            <person name="Shen B."/>
        </authorList>
    </citation>
    <scope>NUCLEOTIDE SEQUENCE [LARGE SCALE GENOMIC DNA]</scope>
    <source>
        <strain evidence="7 8">NPDC019708</strain>
    </source>
</reference>
<evidence type="ECO:0000256" key="1">
    <source>
        <dbReference type="ARBA" id="ARBA00004127"/>
    </source>
</evidence>
<keyword evidence="4 5" id="KW-0472">Membrane</keyword>
<feature type="domain" description="DUF202" evidence="6">
    <location>
        <begin position="16"/>
        <end position="64"/>
    </location>
</feature>
<keyword evidence="8" id="KW-1185">Reference proteome</keyword>
<dbReference type="InterPro" id="IPR003807">
    <property type="entry name" value="DUF202"/>
</dbReference>
<organism evidence="7 8">
    <name type="scientific">Nocardia rhamnosiphila</name>
    <dbReference type="NCBI Taxonomy" id="426716"/>
    <lineage>
        <taxon>Bacteria</taxon>
        <taxon>Bacillati</taxon>
        <taxon>Actinomycetota</taxon>
        <taxon>Actinomycetes</taxon>
        <taxon>Mycobacteriales</taxon>
        <taxon>Nocardiaceae</taxon>
        <taxon>Nocardia</taxon>
    </lineage>
</organism>
<dbReference type="EMBL" id="JBEYBF010000035">
    <property type="protein sequence ID" value="MEU1956298.1"/>
    <property type="molecule type" value="Genomic_DNA"/>
</dbReference>
<evidence type="ECO:0000256" key="2">
    <source>
        <dbReference type="ARBA" id="ARBA00022692"/>
    </source>
</evidence>
<evidence type="ECO:0000256" key="4">
    <source>
        <dbReference type="ARBA" id="ARBA00023136"/>
    </source>
</evidence>
<dbReference type="Proteomes" id="UP001550628">
    <property type="component" value="Unassembled WGS sequence"/>
</dbReference>
<accession>A0ABV2WZJ6</accession>
<sequence length="135" mass="14110">MTVRRESVPVMLSDGGLQPERTALAWRRTVCSLLIFELVAARVAGELDRPLLAVVFITATVPTLTLMRGSRSRSAPAAHGLAEDAAGVVYSTSPVGRRGLLLSVLVATFGVLCLPALASGAIDGHGIGESFREIG</sequence>
<evidence type="ECO:0000313" key="7">
    <source>
        <dbReference type="EMBL" id="MEU1956298.1"/>
    </source>
</evidence>